<evidence type="ECO:0000313" key="4">
    <source>
        <dbReference type="Proteomes" id="UP001272716"/>
    </source>
</evidence>
<name>A0ABD5HS58_BACTU</name>
<keyword evidence="1" id="KW-1133">Transmembrane helix</keyword>
<evidence type="ECO:0000256" key="1">
    <source>
        <dbReference type="SAM" id="Phobius"/>
    </source>
</evidence>
<evidence type="ECO:0000313" key="2">
    <source>
        <dbReference type="EMBL" id="MDW9207758.1"/>
    </source>
</evidence>
<reference evidence="3 4" key="1">
    <citation type="submission" date="2023-10" db="EMBL/GenBank/DDBJ databases">
        <title>Draft Genome Sequence of Bacillus thuringiensis serovar. toumanoffi 4059: Identification of a Novel Cry Protein Candidate.</title>
        <authorList>
            <person name="Murdoch R.W."/>
            <person name="Gemler B."/>
            <person name="Heater B.S."/>
        </authorList>
    </citation>
    <scope>NUCLEOTIDE SEQUENCE [LARGE SCALE GENOMIC DNA]</scope>
    <source>
        <strain evidence="3 4">4059</strain>
    </source>
</reference>
<dbReference type="EMBL" id="JAWQCK010000004">
    <property type="protein sequence ID" value="MDW9207758.1"/>
    <property type="molecule type" value="Genomic_DNA"/>
</dbReference>
<dbReference type="Proteomes" id="UP001272716">
    <property type="component" value="Unassembled WGS sequence"/>
</dbReference>
<dbReference type="AlphaFoldDB" id="A0ABD5HS58"/>
<accession>A0ABD5HS58</accession>
<dbReference type="EMBL" id="JAWQCK010000004">
    <property type="protein sequence ID" value="MDW9207793.1"/>
    <property type="molecule type" value="Genomic_DNA"/>
</dbReference>
<keyword evidence="1" id="KW-0472">Membrane</keyword>
<evidence type="ECO:0000313" key="3">
    <source>
        <dbReference type="EMBL" id="MDW9207793.1"/>
    </source>
</evidence>
<comment type="caution">
    <text evidence="3">The sequence shown here is derived from an EMBL/GenBank/DDBJ whole genome shotgun (WGS) entry which is preliminary data.</text>
</comment>
<gene>
    <name evidence="2" type="ORF">BTTOUR_02860</name>
    <name evidence="3" type="ORF">BTTOUR_03035</name>
</gene>
<protein>
    <submittedName>
        <fullName evidence="3">Uncharacterized protein</fullName>
    </submittedName>
</protein>
<proteinExistence type="predicted"/>
<keyword evidence="1" id="KW-0812">Transmembrane</keyword>
<feature type="transmembrane region" description="Helical" evidence="1">
    <location>
        <begin position="6"/>
        <end position="23"/>
    </location>
</feature>
<sequence>MYNFTTIVGVILMLAFSVSMFFIDRAEKDIPKG</sequence>
<organism evidence="3 4">
    <name type="scientific">Bacillus thuringiensis serovar toumanoffi</name>
    <dbReference type="NCBI Taxonomy" id="180862"/>
    <lineage>
        <taxon>Bacteria</taxon>
        <taxon>Bacillati</taxon>
        <taxon>Bacillota</taxon>
        <taxon>Bacilli</taxon>
        <taxon>Bacillales</taxon>
        <taxon>Bacillaceae</taxon>
        <taxon>Bacillus</taxon>
        <taxon>Bacillus cereus group</taxon>
    </lineage>
</organism>